<evidence type="ECO:0000259" key="3">
    <source>
        <dbReference type="Pfam" id="PF13439"/>
    </source>
</evidence>
<organism evidence="4 5">
    <name type="scientific">Candidatus Campylobacter infans</name>
    <dbReference type="NCBI Taxonomy" id="2561898"/>
    <lineage>
        <taxon>Bacteria</taxon>
        <taxon>Pseudomonadati</taxon>
        <taxon>Campylobacterota</taxon>
        <taxon>Epsilonproteobacteria</taxon>
        <taxon>Campylobacterales</taxon>
        <taxon>Campylobacteraceae</taxon>
        <taxon>Campylobacter</taxon>
    </lineage>
</organism>
<dbReference type="EMBL" id="CP049075">
    <property type="protein sequence ID" value="QLI06043.1"/>
    <property type="molecule type" value="Genomic_DNA"/>
</dbReference>
<dbReference type="PANTHER" id="PTHR46401:SF2">
    <property type="entry name" value="GLYCOSYLTRANSFERASE WBBK-RELATED"/>
    <property type="match status" value="1"/>
</dbReference>
<accession>A0A7H9CIV1</accession>
<reference evidence="4 5" key="1">
    <citation type="submission" date="2020-02" db="EMBL/GenBank/DDBJ databases">
        <title>Complete genome sequence of the novel Campylobacter species Candidatus Campylobacter infans.</title>
        <authorList>
            <person name="Duim B."/>
            <person name="Zomer A."/>
            <person name="van der Graaf L."/>
            <person name="Wagenaar J."/>
        </authorList>
    </citation>
    <scope>NUCLEOTIDE SEQUENCE [LARGE SCALE GENOMIC DNA]</scope>
    <source>
        <strain evidence="4 5">19S00001</strain>
    </source>
</reference>
<protein>
    <submittedName>
        <fullName evidence="4">Glycosyltransferase, family 1</fullName>
    </submittedName>
</protein>
<dbReference type="Proteomes" id="UP000509414">
    <property type="component" value="Chromosome"/>
</dbReference>
<dbReference type="Gene3D" id="3.40.50.2000">
    <property type="entry name" value="Glycogen Phosphorylase B"/>
    <property type="match status" value="2"/>
</dbReference>
<evidence type="ECO:0000313" key="4">
    <source>
        <dbReference type="EMBL" id="QLI06043.1"/>
    </source>
</evidence>
<keyword evidence="1 4" id="KW-0808">Transferase</keyword>
<evidence type="ECO:0000313" key="5">
    <source>
        <dbReference type="Proteomes" id="UP000509414"/>
    </source>
</evidence>
<name>A0A7H9CIV1_9BACT</name>
<dbReference type="GO" id="GO:0016757">
    <property type="term" value="F:glycosyltransferase activity"/>
    <property type="evidence" value="ECO:0007669"/>
    <property type="project" value="InterPro"/>
</dbReference>
<dbReference type="CDD" id="cd03801">
    <property type="entry name" value="GT4_PimA-like"/>
    <property type="match status" value="1"/>
</dbReference>
<dbReference type="PANTHER" id="PTHR46401">
    <property type="entry name" value="GLYCOSYLTRANSFERASE WBBK-RELATED"/>
    <property type="match status" value="1"/>
</dbReference>
<dbReference type="RefSeq" id="WP_240156114.1">
    <property type="nucleotide sequence ID" value="NZ_CP049075.1"/>
</dbReference>
<dbReference type="KEGG" id="cinf:CINF_1566"/>
<evidence type="ECO:0000256" key="1">
    <source>
        <dbReference type="ARBA" id="ARBA00022679"/>
    </source>
</evidence>
<dbReference type="AlphaFoldDB" id="A0A7H9CIV1"/>
<dbReference type="Pfam" id="PF00534">
    <property type="entry name" value="Glycos_transf_1"/>
    <property type="match status" value="1"/>
</dbReference>
<dbReference type="Pfam" id="PF13439">
    <property type="entry name" value="Glyco_transf_4"/>
    <property type="match status" value="1"/>
</dbReference>
<feature type="domain" description="Glycosyl transferase family 1" evidence="2">
    <location>
        <begin position="183"/>
        <end position="324"/>
    </location>
</feature>
<keyword evidence="5" id="KW-1185">Reference proteome</keyword>
<evidence type="ECO:0000259" key="2">
    <source>
        <dbReference type="Pfam" id="PF00534"/>
    </source>
</evidence>
<feature type="domain" description="Glycosyltransferase subfamily 4-like N-terminal" evidence="3">
    <location>
        <begin position="106"/>
        <end position="161"/>
    </location>
</feature>
<dbReference type="InterPro" id="IPR028098">
    <property type="entry name" value="Glyco_trans_4-like_N"/>
</dbReference>
<proteinExistence type="predicted"/>
<dbReference type="SUPFAM" id="SSF53756">
    <property type="entry name" value="UDP-Glycosyltransferase/glycogen phosphorylase"/>
    <property type="match status" value="1"/>
</dbReference>
<gene>
    <name evidence="4" type="ORF">CINF_1566</name>
</gene>
<sequence>MADIKKNIVFLRLNPNAIGGAQNYLLRLKNELESAGINSTIRSFKKAKFLPNFIYPSWLKALLFNAFAKKTKASDELYFSLERVTCAEIYRAGDGVHRKYRTLKPFWFLNPLNFVYPYLEKHCFNFAKLIITNSNMIKREITEFYGIDESKIITIYNGINLPQNINKTHAKLSLEKEFHITFDKNVILFVGSGFKRKGLAEFLLALSKLKSEHIAIIVGKDKNSQKYKNLAKKLKVNAIFTGQRKDVNTFYEASDLFVLPTHYEPFSNVILEAMSYENAVITTAQNGASEILDQNFVLNAPNDEKCAILIDKLLNNQALLKSTQSQNAKIAQNFSIAKNAKLTLKAINACVY</sequence>
<dbReference type="InterPro" id="IPR001296">
    <property type="entry name" value="Glyco_trans_1"/>
</dbReference>